<proteinExistence type="predicted"/>
<dbReference type="EMBL" id="CM045881">
    <property type="protein sequence ID" value="KAI7936843.1"/>
    <property type="molecule type" value="Genomic_DNA"/>
</dbReference>
<evidence type="ECO:0000313" key="2">
    <source>
        <dbReference type="Proteomes" id="UP001060170"/>
    </source>
</evidence>
<reference evidence="2" key="2">
    <citation type="journal article" date="2018" name="Mol. Plant Microbe Interact.">
        <title>Genome sequence resources for the wheat stripe rust pathogen (Puccinia striiformis f. sp. tritici) and the barley stripe rust pathogen (Puccinia striiformis f. sp. hordei).</title>
        <authorList>
            <person name="Xia C."/>
            <person name="Wang M."/>
            <person name="Yin C."/>
            <person name="Cornejo O.E."/>
            <person name="Hulbert S.H."/>
            <person name="Chen X."/>
        </authorList>
    </citation>
    <scope>NUCLEOTIDE SEQUENCE [LARGE SCALE GENOMIC DNA]</scope>
    <source>
        <strain evidence="2">93-210</strain>
    </source>
</reference>
<sequence>MAEPLAYRIGGRSSLRSSRLATSNKKGISRGCISRFMGI</sequence>
<keyword evidence="2" id="KW-1185">Reference proteome</keyword>
<reference evidence="1 2" key="3">
    <citation type="journal article" date="2022" name="Microbiol. Spectr.">
        <title>Folding features and dynamics of 3D genome architecture in plant fungal pathogens.</title>
        <authorList>
            <person name="Xia C."/>
        </authorList>
    </citation>
    <scope>NUCLEOTIDE SEQUENCE [LARGE SCALE GENOMIC DNA]</scope>
    <source>
        <strain evidence="1 2">93-210</strain>
    </source>
</reference>
<reference evidence="2" key="1">
    <citation type="journal article" date="2018" name="BMC Genomics">
        <title>Genomic insights into host adaptation between the wheat stripe rust pathogen (Puccinia striiformis f. sp. tritici) and the barley stripe rust pathogen (Puccinia striiformis f. sp. hordei).</title>
        <authorList>
            <person name="Xia C."/>
            <person name="Wang M."/>
            <person name="Yin C."/>
            <person name="Cornejo O.E."/>
            <person name="Hulbert S.H."/>
            <person name="Chen X."/>
        </authorList>
    </citation>
    <scope>NUCLEOTIDE SEQUENCE [LARGE SCALE GENOMIC DNA]</scope>
    <source>
        <strain evidence="2">93-210</strain>
    </source>
</reference>
<organism evidence="1 2">
    <name type="scientific">Puccinia striiformis f. sp. tritici</name>
    <dbReference type="NCBI Taxonomy" id="168172"/>
    <lineage>
        <taxon>Eukaryota</taxon>
        <taxon>Fungi</taxon>
        <taxon>Dikarya</taxon>
        <taxon>Basidiomycota</taxon>
        <taxon>Pucciniomycotina</taxon>
        <taxon>Pucciniomycetes</taxon>
        <taxon>Pucciniales</taxon>
        <taxon>Pucciniaceae</taxon>
        <taxon>Puccinia</taxon>
    </lineage>
</organism>
<dbReference type="Proteomes" id="UP001060170">
    <property type="component" value="Chromosome 17"/>
</dbReference>
<evidence type="ECO:0000313" key="1">
    <source>
        <dbReference type="EMBL" id="KAI7936843.1"/>
    </source>
</evidence>
<gene>
    <name evidence="1" type="ORF">MJO28_015742</name>
</gene>
<accession>A0ACC0DPT0</accession>
<comment type="caution">
    <text evidence="1">The sequence shown here is derived from an EMBL/GenBank/DDBJ whole genome shotgun (WGS) entry which is preliminary data.</text>
</comment>
<protein>
    <submittedName>
        <fullName evidence="1">Uncharacterized protein</fullName>
    </submittedName>
</protein>
<name>A0ACC0DPT0_9BASI</name>